<evidence type="ECO:0000259" key="6">
    <source>
        <dbReference type="PROSITE" id="PS51819"/>
    </source>
</evidence>
<dbReference type="InterPro" id="IPR004360">
    <property type="entry name" value="Glyas_Fos-R_dOase_dom"/>
</dbReference>
<evidence type="ECO:0000256" key="3">
    <source>
        <dbReference type="ARBA" id="ARBA00030892"/>
    </source>
</evidence>
<dbReference type="PROSITE" id="PS51819">
    <property type="entry name" value="VOC"/>
    <property type="match status" value="1"/>
</dbReference>
<dbReference type="Gene3D" id="3.10.180.10">
    <property type="entry name" value="2,3-Dihydroxybiphenyl 1,2-Dioxygenase, domain 1"/>
    <property type="match status" value="1"/>
</dbReference>
<evidence type="ECO:0000256" key="5">
    <source>
        <dbReference type="ARBA" id="ARBA00033298"/>
    </source>
</evidence>
<dbReference type="KEGG" id="rub:GBA63_14565"/>
<sequence>MTADSQRPKGAPVRYVHTCYRVLDLDKSIDFYTNKLGLELARKTPIGDDATNAFFAVPGDPEPRLELTLNHDQTEPYELGTGYSHVAFAVEDLDALADRLEEAGGVEFESKPHAMGSGTRIFFVRDPDGYRIEFIERA</sequence>
<dbReference type="InterPro" id="IPR018146">
    <property type="entry name" value="Glyoxalase_1_CS"/>
</dbReference>
<dbReference type="PROSITE" id="PS00934">
    <property type="entry name" value="GLYOXALASE_I_1"/>
    <property type="match status" value="1"/>
</dbReference>
<evidence type="ECO:0000313" key="8">
    <source>
        <dbReference type="Proteomes" id="UP000501452"/>
    </source>
</evidence>
<gene>
    <name evidence="7" type="ORF">GBA63_14565</name>
</gene>
<keyword evidence="7" id="KW-0456">Lyase</keyword>
<proteinExistence type="predicted"/>
<feature type="domain" description="VOC" evidence="6">
    <location>
        <begin position="14"/>
        <end position="137"/>
    </location>
</feature>
<name>A0A6G8QBA5_9ACTN</name>
<evidence type="ECO:0000256" key="4">
    <source>
        <dbReference type="ARBA" id="ARBA00032460"/>
    </source>
</evidence>
<reference evidence="7 8" key="1">
    <citation type="submission" date="2019-10" db="EMBL/GenBank/DDBJ databases">
        <title>Rubrobacter sp nov SCSIO 52090 isolated from a deep-sea sediment in the South China Sea.</title>
        <authorList>
            <person name="Chen R.W."/>
        </authorList>
    </citation>
    <scope>NUCLEOTIDE SEQUENCE [LARGE SCALE GENOMIC DNA]</scope>
    <source>
        <strain evidence="7 8">SCSIO 52909</strain>
    </source>
</reference>
<dbReference type="InterPro" id="IPR037523">
    <property type="entry name" value="VOC_core"/>
</dbReference>
<organism evidence="7 8">
    <name type="scientific">Rubrobacter tropicus</name>
    <dbReference type="NCBI Taxonomy" id="2653851"/>
    <lineage>
        <taxon>Bacteria</taxon>
        <taxon>Bacillati</taxon>
        <taxon>Actinomycetota</taxon>
        <taxon>Rubrobacteria</taxon>
        <taxon>Rubrobacterales</taxon>
        <taxon>Rubrobacteraceae</taxon>
        <taxon>Rubrobacter</taxon>
    </lineage>
</organism>
<accession>A0A6G8QBA5</accession>
<evidence type="ECO:0000313" key="7">
    <source>
        <dbReference type="EMBL" id="QIN83718.1"/>
    </source>
</evidence>
<dbReference type="EMBL" id="CP045119">
    <property type="protein sequence ID" value="QIN83718.1"/>
    <property type="molecule type" value="Genomic_DNA"/>
</dbReference>
<keyword evidence="8" id="KW-1185">Reference proteome</keyword>
<dbReference type="Proteomes" id="UP000501452">
    <property type="component" value="Chromosome"/>
</dbReference>
<dbReference type="GO" id="GO:0004462">
    <property type="term" value="F:lactoylglutathione lyase activity"/>
    <property type="evidence" value="ECO:0007669"/>
    <property type="project" value="InterPro"/>
</dbReference>
<dbReference type="Pfam" id="PF00903">
    <property type="entry name" value="Glyoxalase"/>
    <property type="match status" value="1"/>
</dbReference>
<evidence type="ECO:0000256" key="2">
    <source>
        <dbReference type="ARBA" id="ARBA00030291"/>
    </source>
</evidence>
<dbReference type="AlphaFoldDB" id="A0A6G8QBA5"/>
<dbReference type="InterPro" id="IPR029068">
    <property type="entry name" value="Glyas_Bleomycin-R_OHBP_Dase"/>
</dbReference>
<dbReference type="GO" id="GO:0046872">
    <property type="term" value="F:metal ion binding"/>
    <property type="evidence" value="ECO:0007669"/>
    <property type="project" value="UniProtKB-KW"/>
</dbReference>
<dbReference type="PANTHER" id="PTHR46036:SF5">
    <property type="entry name" value="LACTOYLGLUTATHIONE LYASE"/>
    <property type="match status" value="1"/>
</dbReference>
<dbReference type="SUPFAM" id="SSF54593">
    <property type="entry name" value="Glyoxalase/Bleomycin resistance protein/Dihydroxybiphenyl dioxygenase"/>
    <property type="match status" value="1"/>
</dbReference>
<protein>
    <recommendedName>
        <fullName evidence="3">Aldoketomutase</fullName>
    </recommendedName>
    <alternativeName>
        <fullName evidence="2">Ketone-aldehyde mutase</fullName>
    </alternativeName>
    <alternativeName>
        <fullName evidence="4">Methylglyoxalase</fullName>
    </alternativeName>
    <alternativeName>
        <fullName evidence="5">S-D-lactoylglutathione methylglyoxal lyase</fullName>
    </alternativeName>
</protein>
<dbReference type="PANTHER" id="PTHR46036">
    <property type="entry name" value="LACTOYLGLUTATHIONE LYASE"/>
    <property type="match status" value="1"/>
</dbReference>
<dbReference type="GO" id="GO:0005737">
    <property type="term" value="C:cytoplasm"/>
    <property type="evidence" value="ECO:0007669"/>
    <property type="project" value="TreeGrafter"/>
</dbReference>
<evidence type="ECO:0000256" key="1">
    <source>
        <dbReference type="ARBA" id="ARBA00022723"/>
    </source>
</evidence>
<keyword evidence="1" id="KW-0479">Metal-binding</keyword>
<dbReference type="GO" id="GO:0019243">
    <property type="term" value="P:methylglyoxal catabolic process to D-lactate via S-lactoyl-glutathione"/>
    <property type="evidence" value="ECO:0007669"/>
    <property type="project" value="TreeGrafter"/>
</dbReference>